<keyword evidence="2" id="KW-1185">Reference proteome</keyword>
<reference evidence="1" key="1">
    <citation type="journal article" date="2023" name="Insect Mol. Biol.">
        <title>Genome sequencing provides insights into the evolution of gene families encoding plant cell wall-degrading enzymes in longhorned beetles.</title>
        <authorList>
            <person name="Shin N.R."/>
            <person name="Okamura Y."/>
            <person name="Kirsch R."/>
            <person name="Pauchet Y."/>
        </authorList>
    </citation>
    <scope>NUCLEOTIDE SEQUENCE</scope>
    <source>
        <strain evidence="1">AMC_N1</strain>
    </source>
</reference>
<evidence type="ECO:0000313" key="1">
    <source>
        <dbReference type="EMBL" id="KAJ8941946.1"/>
    </source>
</evidence>
<sequence length="114" mass="12529">MANNNNSHSFPHRSLRGPKGLLFGVIIGGLESEYKANYRFRTDMDTYAYLNQNGVLFGDSLSGASAWQNLCPPGMYCTEQCHIGTGWPIRMVVDTGLSEKEPTPRGPCCVRVTG</sequence>
<evidence type="ECO:0000313" key="2">
    <source>
        <dbReference type="Proteomes" id="UP001162162"/>
    </source>
</evidence>
<name>A0AAV8XUK7_9CUCU</name>
<dbReference type="Proteomes" id="UP001162162">
    <property type="component" value="Unassembled WGS sequence"/>
</dbReference>
<organism evidence="1 2">
    <name type="scientific">Aromia moschata</name>
    <dbReference type="NCBI Taxonomy" id="1265417"/>
    <lineage>
        <taxon>Eukaryota</taxon>
        <taxon>Metazoa</taxon>
        <taxon>Ecdysozoa</taxon>
        <taxon>Arthropoda</taxon>
        <taxon>Hexapoda</taxon>
        <taxon>Insecta</taxon>
        <taxon>Pterygota</taxon>
        <taxon>Neoptera</taxon>
        <taxon>Endopterygota</taxon>
        <taxon>Coleoptera</taxon>
        <taxon>Polyphaga</taxon>
        <taxon>Cucujiformia</taxon>
        <taxon>Chrysomeloidea</taxon>
        <taxon>Cerambycidae</taxon>
        <taxon>Cerambycinae</taxon>
        <taxon>Callichromatini</taxon>
        <taxon>Aromia</taxon>
    </lineage>
</organism>
<accession>A0AAV8XUK7</accession>
<protein>
    <submittedName>
        <fullName evidence="1">Uncharacterized protein</fullName>
    </submittedName>
</protein>
<proteinExistence type="predicted"/>
<gene>
    <name evidence="1" type="ORF">NQ318_013281</name>
</gene>
<dbReference type="AlphaFoldDB" id="A0AAV8XUK7"/>
<dbReference type="EMBL" id="JAPWTK010000347">
    <property type="protein sequence ID" value="KAJ8941946.1"/>
    <property type="molecule type" value="Genomic_DNA"/>
</dbReference>
<comment type="caution">
    <text evidence="1">The sequence shown here is derived from an EMBL/GenBank/DDBJ whole genome shotgun (WGS) entry which is preliminary data.</text>
</comment>